<reference evidence="1" key="1">
    <citation type="journal article" date="2015" name="PLoS ONE">
        <title>Comprehensive Evaluation of Toxoplasma gondii VEG and Neospora caninum LIV Genomes with Tachyzoite Stage Transcriptome and Proteome Defines Novel Transcript Features.</title>
        <authorList>
            <person name="Ramaprasad A."/>
            <person name="Mourier T."/>
            <person name="Naeem R."/>
            <person name="Malas T.B."/>
            <person name="Moussa E."/>
            <person name="Panigrahi A."/>
            <person name="Vermont S.J."/>
            <person name="Otto T.D."/>
            <person name="Wastling J."/>
            <person name="Pain A."/>
        </authorList>
    </citation>
    <scope>NUCLEOTIDE SEQUENCE</scope>
    <source>
        <strain evidence="1">VEG</strain>
    </source>
</reference>
<name>A0A0F7UPH5_TOXGV</name>
<sequence length="114" mass="12902">MWLVAACLRVRGACRDAWQCAEHREACASELWEKAEALSAARHRRVEGRVHGCHNLNWQETTPVRLPCVLPDSGTMFVFSLRRYVFCHGVRNGTARNRHQVLPVNMYGATSGPI</sequence>
<organism evidence="1">
    <name type="scientific">Toxoplasma gondii (strain ATCC 50861 / VEG)</name>
    <dbReference type="NCBI Taxonomy" id="432359"/>
    <lineage>
        <taxon>Eukaryota</taxon>
        <taxon>Sar</taxon>
        <taxon>Alveolata</taxon>
        <taxon>Apicomplexa</taxon>
        <taxon>Conoidasida</taxon>
        <taxon>Coccidia</taxon>
        <taxon>Eucoccidiorida</taxon>
        <taxon>Eimeriorina</taxon>
        <taxon>Sarcocystidae</taxon>
        <taxon>Toxoplasma</taxon>
    </lineage>
</organism>
<proteinExistence type="predicted"/>
<protein>
    <submittedName>
        <fullName evidence="1">Uncharacterized protein</fullName>
    </submittedName>
</protein>
<accession>A0A0F7UPH5</accession>
<gene>
    <name evidence="1" type="ORF">BN1205_055230</name>
</gene>
<evidence type="ECO:0000313" key="1">
    <source>
        <dbReference type="EMBL" id="CEL72090.1"/>
    </source>
</evidence>
<dbReference type="EMBL" id="LN714492">
    <property type="protein sequence ID" value="CEL72090.1"/>
    <property type="molecule type" value="Genomic_DNA"/>
</dbReference>
<dbReference type="AlphaFoldDB" id="A0A0F7UPH5"/>